<protein>
    <submittedName>
        <fullName evidence="1">DUF6290 family protein</fullName>
    </submittedName>
</protein>
<proteinExistence type="predicted"/>
<reference evidence="1" key="1">
    <citation type="submission" date="2023-07" db="EMBL/GenBank/DDBJ databases">
        <title>Bifidobacterium aquikefiriaerophilum sp. nov. and Bifidobacterium eccum sp. nov., isolated from water kefir.</title>
        <authorList>
            <person name="Breselge S."/>
            <person name="Bellassi P."/>
            <person name="Barcenilla C."/>
            <person name="Alvarez-Ordonez A."/>
            <person name="Morelli L."/>
            <person name="Cotter P.D."/>
        </authorList>
    </citation>
    <scope>NUCLEOTIDE SEQUENCE</scope>
    <source>
        <strain evidence="1">WK041_4_12</strain>
    </source>
</reference>
<organism evidence="1">
    <name type="scientific">Bifidobacterium aquikefiricola</name>
    <dbReference type="NCBI Taxonomy" id="3059038"/>
    <lineage>
        <taxon>Bacteria</taxon>
        <taxon>Bacillati</taxon>
        <taxon>Actinomycetota</taxon>
        <taxon>Actinomycetes</taxon>
        <taxon>Bifidobacteriales</taxon>
        <taxon>Bifidobacteriaceae</taxon>
        <taxon>Bifidobacterium</taxon>
    </lineage>
</organism>
<dbReference type="KEGG" id="baqk:QN215_04900"/>
<accession>A0AB39U8X0</accession>
<dbReference type="NCBIfam" id="NF046040">
    <property type="entry name" value="RelB_antitoxin"/>
    <property type="match status" value="1"/>
</dbReference>
<dbReference type="InterPro" id="IPR046257">
    <property type="entry name" value="DUF6290"/>
</dbReference>
<evidence type="ECO:0000313" key="1">
    <source>
        <dbReference type="EMBL" id="XDS45437.1"/>
    </source>
</evidence>
<name>A0AB39U8X0_9BIFI</name>
<dbReference type="Pfam" id="PF19807">
    <property type="entry name" value="DUF6290"/>
    <property type="match status" value="1"/>
</dbReference>
<dbReference type="RefSeq" id="WP_369344974.1">
    <property type="nucleotide sequence ID" value="NZ_CP129674.1"/>
</dbReference>
<sequence length="72" mass="8010">MMTTLTMRINDQDAKLIKEYAGFHGMSVSEFARNAMLETIDDADDLVALRKAIAKDDGTRYTLDQAKAELGL</sequence>
<dbReference type="EMBL" id="CP129674">
    <property type="protein sequence ID" value="XDS45437.1"/>
    <property type="molecule type" value="Genomic_DNA"/>
</dbReference>
<gene>
    <name evidence="1" type="ORF">QN215_04900</name>
</gene>
<dbReference type="AlphaFoldDB" id="A0AB39U8X0"/>